<keyword evidence="3" id="KW-1185">Reference proteome</keyword>
<dbReference type="KEGG" id="uvi:66066325"/>
<proteinExistence type="predicted"/>
<evidence type="ECO:0000256" key="1">
    <source>
        <dbReference type="SAM" id="MobiDB-lite"/>
    </source>
</evidence>
<accession>A0A8E5HTE6</accession>
<dbReference type="RefSeq" id="XP_042998978.1">
    <property type="nucleotide sequence ID" value="XM_043143045.1"/>
</dbReference>
<protein>
    <submittedName>
        <fullName evidence="2">Uncharacterized protein</fullName>
    </submittedName>
</protein>
<dbReference type="AlphaFoldDB" id="A0A8E5HTE6"/>
<feature type="region of interest" description="Disordered" evidence="1">
    <location>
        <begin position="404"/>
        <end position="450"/>
    </location>
</feature>
<dbReference type="Proteomes" id="UP000027002">
    <property type="component" value="Chromosome 4"/>
</dbReference>
<evidence type="ECO:0000313" key="2">
    <source>
        <dbReference type="EMBL" id="QUC21305.1"/>
    </source>
</evidence>
<gene>
    <name evidence="2" type="ORF">UV8b_05548</name>
</gene>
<evidence type="ECO:0000313" key="3">
    <source>
        <dbReference type="Proteomes" id="UP000027002"/>
    </source>
</evidence>
<dbReference type="GeneID" id="66066325"/>
<name>A0A8E5HTE6_USTVR</name>
<dbReference type="EMBL" id="CP072756">
    <property type="protein sequence ID" value="QUC21305.1"/>
    <property type="molecule type" value="Genomic_DNA"/>
</dbReference>
<dbReference type="OrthoDB" id="3250044at2759"/>
<sequence length="450" mass="49444">MLRWDRQPRPGILFVDDGPIHQPKGKAGTANITKRDGGRCLITGLGNSLWYPPIVAPLLAARKIHVSEVLNLPQPFILAGLRKSLPRASMAFSALPSDLTCGTGCSRNQSFQIPIRVTGLFANLQQPRYRKDSFESSLAKDPEYVVVAIRNGGPSWPSIVEKAPRVRRDRFAERTISCVDAPAASALEILSRVAKPIRKVRGIPPGLCIDVLCDDEEAALIRDLQRGIAELRATPKEVAPGFAITNSLGTTCFDYRINAGLHCDADRGSFVGPFVDEDESNKTLMARYVTKPNLRWLKFMDKVFNRHGEYDASLLPRLDRLSSGIVSSRDASPDQQITWHISDQLCLGCRHAVHHERLNHLVLLPAPIRSRFISPSLIPRLHVRHHAGIAWPSHLAHFTASTGSASTCRAPPATQEEAANEAKAEHGKHSSPHCTPGLKSMTCPQVTSIP</sequence>
<organism evidence="2 3">
    <name type="scientific">Ustilaginoidea virens</name>
    <name type="common">Rice false smut fungus</name>
    <name type="synonym">Villosiclava virens</name>
    <dbReference type="NCBI Taxonomy" id="1159556"/>
    <lineage>
        <taxon>Eukaryota</taxon>
        <taxon>Fungi</taxon>
        <taxon>Dikarya</taxon>
        <taxon>Ascomycota</taxon>
        <taxon>Pezizomycotina</taxon>
        <taxon>Sordariomycetes</taxon>
        <taxon>Hypocreomycetidae</taxon>
        <taxon>Hypocreales</taxon>
        <taxon>Clavicipitaceae</taxon>
        <taxon>Ustilaginoidea</taxon>
    </lineage>
</organism>
<reference evidence="2" key="1">
    <citation type="submission" date="2020-03" db="EMBL/GenBank/DDBJ databases">
        <title>A mixture of massive structural variations and highly conserved coding sequences in Ustilaginoidea virens genome.</title>
        <authorList>
            <person name="Zhang K."/>
            <person name="Zhao Z."/>
            <person name="Zhang Z."/>
            <person name="Li Y."/>
            <person name="Hsiang T."/>
            <person name="Sun W."/>
        </authorList>
    </citation>
    <scope>NUCLEOTIDE SEQUENCE</scope>
    <source>
        <strain evidence="2">UV-8b</strain>
    </source>
</reference>